<dbReference type="Proteomes" id="UP000515161">
    <property type="component" value="Unplaced"/>
</dbReference>
<dbReference type="KEGG" id="gacu:117539290"/>
<dbReference type="Pfam" id="PF10629">
    <property type="entry name" value="CMI2B-like"/>
    <property type="match status" value="1"/>
</dbReference>
<reference evidence="10" key="1">
    <citation type="submission" date="2025-08" db="UniProtKB">
        <authorList>
            <consortium name="RefSeq"/>
        </authorList>
    </citation>
    <scope>IDENTIFICATION</scope>
</reference>
<evidence type="ECO:0000256" key="7">
    <source>
        <dbReference type="ARBA" id="ARBA00041163"/>
    </source>
</evidence>
<comment type="similarity">
    <text evidence="6">Belongs to the CIMIP2 family.</text>
</comment>
<evidence type="ECO:0000313" key="9">
    <source>
        <dbReference type="Proteomes" id="UP000515161"/>
    </source>
</evidence>
<proteinExistence type="inferred from homology"/>
<sequence>MEKNVLLTPDPHYIPGYAGYCPQLKYRVGRSYGQLTAELLTSPQGKHSDQLVLGRGHVPSTGTLRSTSDSNLNRMIPGYTGFIPKSQNYFACTYSETCRKALSEFHQDGRAKIQRESTELPAVVNYTNTQKPRPHLREISNKEIPYRPLKSFTPPGKPYFMDDDNPHKYFKTGFTGHVPTSRFLIGKGFPVTTNQVLVQFGKQQQTDPTSLSIPGRRESTITPIATIYPSDRGVVPSFTGHIPVHVWTNLWPTFQECTGKERHQEEPSGKIIKLSTSIQGTLLAR</sequence>
<evidence type="ECO:0000313" key="10">
    <source>
        <dbReference type="RefSeq" id="XP_034061283.1"/>
    </source>
</evidence>
<dbReference type="GO" id="GO:0005930">
    <property type="term" value="C:axoneme"/>
    <property type="evidence" value="ECO:0007669"/>
    <property type="project" value="UniProtKB-SubCell"/>
</dbReference>
<keyword evidence="2" id="KW-0963">Cytoplasm</keyword>
<keyword evidence="9" id="KW-1185">Reference proteome</keyword>
<evidence type="ECO:0000256" key="3">
    <source>
        <dbReference type="ARBA" id="ARBA00023212"/>
    </source>
</evidence>
<dbReference type="InterPro" id="IPR018902">
    <property type="entry name" value="CMI2A-C-like_dom"/>
</dbReference>
<keyword evidence="4" id="KW-0966">Cell projection</keyword>
<evidence type="ECO:0000259" key="8">
    <source>
        <dbReference type="Pfam" id="PF10629"/>
    </source>
</evidence>
<dbReference type="OrthoDB" id="2019884at2759"/>
<feature type="domain" description="Ciliary microtubule inner protein 2A-C-like" evidence="8">
    <location>
        <begin position="10"/>
        <end position="42"/>
    </location>
</feature>
<organism evidence="9 10">
    <name type="scientific">Gymnodraco acuticeps</name>
    <name type="common">Antarctic dragonfish</name>
    <dbReference type="NCBI Taxonomy" id="8218"/>
    <lineage>
        <taxon>Eukaryota</taxon>
        <taxon>Metazoa</taxon>
        <taxon>Chordata</taxon>
        <taxon>Craniata</taxon>
        <taxon>Vertebrata</taxon>
        <taxon>Euteleostomi</taxon>
        <taxon>Actinopterygii</taxon>
        <taxon>Neopterygii</taxon>
        <taxon>Teleostei</taxon>
        <taxon>Neoteleostei</taxon>
        <taxon>Acanthomorphata</taxon>
        <taxon>Eupercaria</taxon>
        <taxon>Perciformes</taxon>
        <taxon>Notothenioidei</taxon>
        <taxon>Bathydraconidae</taxon>
        <taxon>Gymnodraco</taxon>
    </lineage>
</organism>
<evidence type="ECO:0000256" key="6">
    <source>
        <dbReference type="ARBA" id="ARBA00035661"/>
    </source>
</evidence>
<dbReference type="GeneID" id="117539290"/>
<evidence type="ECO:0000256" key="2">
    <source>
        <dbReference type="ARBA" id="ARBA00022490"/>
    </source>
</evidence>
<dbReference type="RefSeq" id="XP_034061283.1">
    <property type="nucleotide sequence ID" value="XM_034205392.1"/>
</dbReference>
<protein>
    <recommendedName>
        <fullName evidence="7">Ciliary microtubule inner protein 2B</fullName>
    </recommendedName>
</protein>
<accession>A0A6P8TBS9</accession>
<evidence type="ECO:0000256" key="4">
    <source>
        <dbReference type="ARBA" id="ARBA00023273"/>
    </source>
</evidence>
<dbReference type="GO" id="GO:0015630">
    <property type="term" value="C:microtubule cytoskeleton"/>
    <property type="evidence" value="ECO:0007669"/>
    <property type="project" value="UniProtKB-ARBA"/>
</dbReference>
<gene>
    <name evidence="10" type="primary">fam166b</name>
</gene>
<keyword evidence="3" id="KW-0206">Cytoskeleton</keyword>
<dbReference type="FunCoup" id="A0A6P8TBS9">
    <property type="interactions" value="748"/>
</dbReference>
<comment type="subcellular location">
    <subcellularLocation>
        <location evidence="1">Cytoplasm</location>
        <location evidence="1">Cytoskeleton</location>
        <location evidence="1">Cilium axoneme</location>
    </subcellularLocation>
</comment>
<dbReference type="AlphaFoldDB" id="A0A6P8TBS9"/>
<comment type="function">
    <text evidence="5">Microtubule inner protein (MIP) part of the dynein-decorated doublet microtubules (DMTs) in cilia axoneme, which is required for motile cilia beating.</text>
</comment>
<name>A0A6P8TBS9_GYMAC</name>
<evidence type="ECO:0000256" key="1">
    <source>
        <dbReference type="ARBA" id="ARBA00004430"/>
    </source>
</evidence>
<dbReference type="InParanoid" id="A0A6P8TBS9"/>
<dbReference type="PANTHER" id="PTHR22146">
    <property type="entry name" value="CAT EYE SYNDROME CRITICAL REGION PROTEIN 6"/>
    <property type="match status" value="1"/>
</dbReference>
<dbReference type="CTD" id="730112"/>
<dbReference type="PANTHER" id="PTHR22146:SF8">
    <property type="entry name" value="PROTEIN FAM166B"/>
    <property type="match status" value="1"/>
</dbReference>
<evidence type="ECO:0000256" key="5">
    <source>
        <dbReference type="ARBA" id="ARBA00035003"/>
    </source>
</evidence>